<gene>
    <name evidence="2" type="ORF">B0I18_1059</name>
</gene>
<comment type="caution">
    <text evidence="2">The sequence shown here is derived from an EMBL/GenBank/DDBJ whole genome shotgun (WGS) entry which is preliminary data.</text>
</comment>
<dbReference type="Proteomes" id="UP000240572">
    <property type="component" value="Unassembled WGS sequence"/>
</dbReference>
<sequence length="205" mass="23172">MGIIVPAAILLPVTAAVIRKKYWQPPERLIFVYLMLSGVFNILAAALAARSINNLPLLHLYTVIEFTVIAAFFRSIVEPGRARMLITWLMGLFPLMALINIYLLDSIFLYNLIPRSVEAIIVVSFCIYYLMKSLSFSAGKSPFFNFAVVVSFLLYFSGSLALFALSDFIIANKKINALIWNTHATFVLIMYLIIAVAYYKTKHEK</sequence>
<feature type="transmembrane region" description="Helical" evidence="1">
    <location>
        <begin position="85"/>
        <end position="103"/>
    </location>
</feature>
<reference evidence="2 3" key="1">
    <citation type="submission" date="2018-03" db="EMBL/GenBank/DDBJ databases">
        <title>Genomic Encyclopedia of Type Strains, Phase III (KMG-III): the genomes of soil and plant-associated and newly described type strains.</title>
        <authorList>
            <person name="Whitman W."/>
        </authorList>
    </citation>
    <scope>NUCLEOTIDE SEQUENCE [LARGE SCALE GENOMIC DNA]</scope>
    <source>
        <strain evidence="2 3">CGMCC 1.12700</strain>
    </source>
</reference>
<accession>A0A2P8D2M0</accession>
<organism evidence="2 3">
    <name type="scientific">Taibaiella chishuiensis</name>
    <dbReference type="NCBI Taxonomy" id="1434707"/>
    <lineage>
        <taxon>Bacteria</taxon>
        <taxon>Pseudomonadati</taxon>
        <taxon>Bacteroidota</taxon>
        <taxon>Chitinophagia</taxon>
        <taxon>Chitinophagales</taxon>
        <taxon>Chitinophagaceae</taxon>
        <taxon>Taibaiella</taxon>
    </lineage>
</organism>
<evidence type="ECO:0008006" key="4">
    <source>
        <dbReference type="Google" id="ProtNLM"/>
    </source>
</evidence>
<dbReference type="AlphaFoldDB" id="A0A2P8D2M0"/>
<keyword evidence="1" id="KW-0812">Transmembrane</keyword>
<keyword evidence="1" id="KW-0472">Membrane</keyword>
<evidence type="ECO:0000313" key="3">
    <source>
        <dbReference type="Proteomes" id="UP000240572"/>
    </source>
</evidence>
<protein>
    <recommendedName>
        <fullName evidence="4">YhhN-like protein</fullName>
    </recommendedName>
</protein>
<keyword evidence="3" id="KW-1185">Reference proteome</keyword>
<feature type="transmembrane region" description="Helical" evidence="1">
    <location>
        <begin position="109"/>
        <end position="131"/>
    </location>
</feature>
<feature type="transmembrane region" description="Helical" evidence="1">
    <location>
        <begin position="143"/>
        <end position="165"/>
    </location>
</feature>
<evidence type="ECO:0000313" key="2">
    <source>
        <dbReference type="EMBL" id="PSK91426.1"/>
    </source>
</evidence>
<name>A0A2P8D2M0_9BACT</name>
<proteinExistence type="predicted"/>
<feature type="transmembrane region" description="Helical" evidence="1">
    <location>
        <begin position="177"/>
        <end position="199"/>
    </location>
</feature>
<feature type="transmembrane region" description="Helical" evidence="1">
    <location>
        <begin position="55"/>
        <end position="73"/>
    </location>
</feature>
<evidence type="ECO:0000256" key="1">
    <source>
        <dbReference type="SAM" id="Phobius"/>
    </source>
</evidence>
<keyword evidence="1" id="KW-1133">Transmembrane helix</keyword>
<dbReference type="EMBL" id="PYGD01000005">
    <property type="protein sequence ID" value="PSK91426.1"/>
    <property type="molecule type" value="Genomic_DNA"/>
</dbReference>
<feature type="transmembrane region" description="Helical" evidence="1">
    <location>
        <begin position="29"/>
        <end position="49"/>
    </location>
</feature>